<protein>
    <recommendedName>
        <fullName evidence="3">Pentapeptide repeat protein</fullName>
    </recommendedName>
</protein>
<organism evidence="1 2">
    <name type="scientific">Hafnia alvei ATCC 51873</name>
    <dbReference type="NCBI Taxonomy" id="1002364"/>
    <lineage>
        <taxon>Bacteria</taxon>
        <taxon>Pseudomonadati</taxon>
        <taxon>Pseudomonadota</taxon>
        <taxon>Gammaproteobacteria</taxon>
        <taxon>Enterobacterales</taxon>
        <taxon>Hafniaceae</taxon>
        <taxon>Hafnia</taxon>
    </lineage>
</organism>
<evidence type="ECO:0000313" key="2">
    <source>
        <dbReference type="Proteomes" id="UP000005959"/>
    </source>
</evidence>
<dbReference type="HOGENOM" id="CLU_1701787_0_0_6"/>
<dbReference type="Proteomes" id="UP000005959">
    <property type="component" value="Unassembled WGS sequence"/>
</dbReference>
<evidence type="ECO:0008006" key="3">
    <source>
        <dbReference type="Google" id="ProtNLM"/>
    </source>
</evidence>
<dbReference type="SUPFAM" id="SSF141571">
    <property type="entry name" value="Pentapeptide repeat-like"/>
    <property type="match status" value="1"/>
</dbReference>
<dbReference type="AlphaFoldDB" id="G9YC25"/>
<sequence length="154" mass="17983">MCVIISGWLKILVIKLRYIYIKDEWMGITYNMIIEYKTYGHDDDVQEISSGDVLRYCDLKNISLDGGEFDNTFLSCEIEFCDLYWVLFNNCLFVDVRFCDCKFSGVSFISCRFINCDFVNCEFTQDNFNQLCSFTETIWFGCKVEHSNGLPDGV</sequence>
<name>G9YC25_HAFAL</name>
<proteinExistence type="predicted"/>
<dbReference type="Pfam" id="PF00805">
    <property type="entry name" value="Pentapeptide"/>
    <property type="match status" value="1"/>
</dbReference>
<dbReference type="InterPro" id="IPR001646">
    <property type="entry name" value="5peptide_repeat"/>
</dbReference>
<evidence type="ECO:0000313" key="1">
    <source>
        <dbReference type="EMBL" id="EHM39015.1"/>
    </source>
</evidence>
<comment type="caution">
    <text evidence="1">The sequence shown here is derived from an EMBL/GenBank/DDBJ whole genome shotgun (WGS) entry which is preliminary data.</text>
</comment>
<dbReference type="RefSeq" id="WP_004095919.1">
    <property type="nucleotide sequence ID" value="NZ_JH417552.1"/>
</dbReference>
<dbReference type="EMBL" id="AGCI01000099">
    <property type="protein sequence ID" value="EHM39015.1"/>
    <property type="molecule type" value="Genomic_DNA"/>
</dbReference>
<dbReference type="Gene3D" id="2.160.20.80">
    <property type="entry name" value="E3 ubiquitin-protein ligase SopA"/>
    <property type="match status" value="1"/>
</dbReference>
<gene>
    <name evidence="1" type="ORF">HMPREF0454_04151</name>
</gene>
<accession>G9YC25</accession>
<reference evidence="1 2" key="1">
    <citation type="submission" date="2011-08" db="EMBL/GenBank/DDBJ databases">
        <authorList>
            <person name="Weinstock G."/>
            <person name="Sodergren E."/>
            <person name="Clifton S."/>
            <person name="Fulton L."/>
            <person name="Fulton B."/>
            <person name="Courtney L."/>
            <person name="Fronick C."/>
            <person name="Harrison M."/>
            <person name="Strong C."/>
            <person name="Farmer C."/>
            <person name="Delahaunty K."/>
            <person name="Markovic C."/>
            <person name="Hall O."/>
            <person name="Minx P."/>
            <person name="Tomlinson C."/>
            <person name="Mitreva M."/>
            <person name="Hou S."/>
            <person name="Chen J."/>
            <person name="Wollam A."/>
            <person name="Pepin K.H."/>
            <person name="Johnson M."/>
            <person name="Bhonagiri V."/>
            <person name="Zhang X."/>
            <person name="Suruliraj S."/>
            <person name="Warren W."/>
            <person name="Chinwalla A."/>
            <person name="Mardis E.R."/>
            <person name="Wilson R.K."/>
        </authorList>
    </citation>
    <scope>NUCLEOTIDE SEQUENCE [LARGE SCALE GENOMIC DNA]</scope>
    <source>
        <strain evidence="1 2">ATCC 51873</strain>
    </source>
</reference>